<dbReference type="Pfam" id="PF13833">
    <property type="entry name" value="EF-hand_8"/>
    <property type="match status" value="1"/>
</dbReference>
<feature type="domain" description="EF-hand" evidence="4">
    <location>
        <begin position="391"/>
        <end position="426"/>
    </location>
</feature>
<dbReference type="Pfam" id="PF13405">
    <property type="entry name" value="EF-hand_6"/>
    <property type="match status" value="1"/>
</dbReference>
<keyword evidence="1" id="KW-0479">Metal-binding</keyword>
<feature type="domain" description="EF-hand" evidence="4">
    <location>
        <begin position="699"/>
        <end position="734"/>
    </location>
</feature>
<comment type="caution">
    <text evidence="5">The sequence shown here is derived from an EMBL/GenBank/DDBJ whole genome shotgun (WGS) entry which is preliminary data.</text>
</comment>
<dbReference type="PANTHER" id="PTHR34524">
    <property type="entry name" value="CALCYPHOSIN"/>
    <property type="match status" value="1"/>
</dbReference>
<evidence type="ECO:0000256" key="3">
    <source>
        <dbReference type="ARBA" id="ARBA00022837"/>
    </source>
</evidence>
<name>A0A1R2BUB5_9CILI</name>
<dbReference type="Pfam" id="PF13499">
    <property type="entry name" value="EF-hand_7"/>
    <property type="match status" value="1"/>
</dbReference>
<dbReference type="SMART" id="SM00054">
    <property type="entry name" value="EFh"/>
    <property type="match status" value="10"/>
</dbReference>
<organism evidence="5 6">
    <name type="scientific">Stentor coeruleus</name>
    <dbReference type="NCBI Taxonomy" id="5963"/>
    <lineage>
        <taxon>Eukaryota</taxon>
        <taxon>Sar</taxon>
        <taxon>Alveolata</taxon>
        <taxon>Ciliophora</taxon>
        <taxon>Postciliodesmatophora</taxon>
        <taxon>Heterotrichea</taxon>
        <taxon>Heterotrichida</taxon>
        <taxon>Stentoridae</taxon>
        <taxon>Stentor</taxon>
    </lineage>
</organism>
<dbReference type="InterPro" id="IPR051581">
    <property type="entry name" value="Ca-bind"/>
</dbReference>
<feature type="domain" description="EF-hand" evidence="4">
    <location>
        <begin position="1091"/>
        <end position="1121"/>
    </location>
</feature>
<keyword evidence="3" id="KW-0106">Calcium</keyword>
<gene>
    <name evidence="5" type="ORF">SteCoe_19638</name>
</gene>
<dbReference type="PROSITE" id="PS00018">
    <property type="entry name" value="EF_HAND_1"/>
    <property type="match status" value="3"/>
</dbReference>
<dbReference type="InterPro" id="IPR011992">
    <property type="entry name" value="EF-hand-dom_pair"/>
</dbReference>
<evidence type="ECO:0000313" key="6">
    <source>
        <dbReference type="Proteomes" id="UP000187209"/>
    </source>
</evidence>
<dbReference type="InterPro" id="IPR002048">
    <property type="entry name" value="EF_hand_dom"/>
</dbReference>
<dbReference type="GO" id="GO:0005509">
    <property type="term" value="F:calcium ion binding"/>
    <property type="evidence" value="ECO:0007669"/>
    <property type="project" value="InterPro"/>
</dbReference>
<dbReference type="Gene3D" id="1.10.238.10">
    <property type="entry name" value="EF-hand"/>
    <property type="match status" value="7"/>
</dbReference>
<keyword evidence="2" id="KW-0677">Repeat</keyword>
<feature type="domain" description="EF-hand" evidence="4">
    <location>
        <begin position="64"/>
        <end position="99"/>
    </location>
</feature>
<evidence type="ECO:0000259" key="4">
    <source>
        <dbReference type="PROSITE" id="PS50222"/>
    </source>
</evidence>
<dbReference type="InterPro" id="IPR018247">
    <property type="entry name" value="EF_Hand_1_Ca_BS"/>
</dbReference>
<dbReference type="OrthoDB" id="285291at2759"/>
<protein>
    <recommendedName>
        <fullName evidence="4">EF-hand domain-containing protein</fullName>
    </recommendedName>
</protein>
<dbReference type="PANTHER" id="PTHR34524:SF6">
    <property type="entry name" value="CALCYPHOSINE LIKE"/>
    <property type="match status" value="1"/>
</dbReference>
<evidence type="ECO:0000256" key="2">
    <source>
        <dbReference type="ARBA" id="ARBA00022737"/>
    </source>
</evidence>
<accession>A0A1R2BUB5</accession>
<evidence type="ECO:0000256" key="1">
    <source>
        <dbReference type="ARBA" id="ARBA00022723"/>
    </source>
</evidence>
<proteinExistence type="predicted"/>
<feature type="domain" description="EF-hand" evidence="4">
    <location>
        <begin position="1122"/>
        <end position="1157"/>
    </location>
</feature>
<sequence length="1345" mass="155180">MESANQRQSLSRPSSSSHLIPDRELIEYPISHKSFASFQNDQQGKNYSKPFLQEARSTIDYILDNESKLRLIFSMKDQAGRGLLTIEEFAESLYMLENPKITEQVVAHLINATGCKSSNKIYYKLFLESLAKNRSYTKRPTASVHSDITANYNHTSVVPLAKKIWEKRLEITKYSQEGGMRPRVICTASELLSLLKKAAVALNIHQLKAILRECGFIQASPLDLIKGVRNLLAPESSDVSVFSDIASQASSWAPVYDENVAIVKKYLNDYNLQEFFRKACRKNGLLELDDFVEYITQQSKGVVKGFEAEHAFRKAAKGKLSMTESEFYNKFQVSENPRKTEVSSMEKVKNWLKINRFSALQGFNRLLQLSSSSNEFMTKDQFIKAVSRLDISGPEAEIFFRLLDTKNDSKLDENEFKGKLYQEDTELNEMRDTIISYGLDPNEILMKMDLKGKTKLTIEELCLALQRIDPSLNSNKAVEIARSLTGLNSDINVNEFVEKISSHPDNNWMNLLLDKVKSKGNYDYVKKLFEDIDQRCMGKIDIGAFADCVNKAGLGLTVSEIDKLSRALGRGLNTIDYVWFLERIRPRAESSDPFKMIISRFLVYLKQNAIRPEDFLTRYNGRIQVIKFAEFLSSKIHKEINRNDANRWAGLFDTNQDGWIDITDLMCTLDKNRETFEQEIISKDKAGIIIADIRKVLAQKKIGYQEAFNMFDSEKNGLISCKEFCDGLDKIIEISPPIKTALFNYFDKKNIGIVDFDTFAEILKYSDLKSTQTNDSWDWENGIMEKIRTWIVMEDVSIEEAFRAFDKDFDGIISKDDLKKALVGVLKLKEQELSSQKIDRIYKLCDVYKRDTIQLADFKCIFEEKRMPEWRDSAKQTIGLFISKKYENSQQAFNEISKSSSKITLENFTQWVNENQVLIEYRLTNQLIQNLFAYLDPHKKGYLTQEDWSLCLGSFNYSATCLQEVKDAIRSSFSDVKTAFDYFLTFHTGTPPQKISIKDFEKAIENIIPKRFGKNDITGLWKKVFTDNSFVSFKEFKEVFDDGRYMSNFSASRSKPSTARSSLTTSSYKSSLSEDPLKRLQALIRASPYSIEDIFREMDTDNSGTLSLIEFRNAMRKLNIGLLSKDIDNLLARIDTNNDGMIDWQEFQKQFKTSDTEKQIKSSCQHRLNSMRMHMCSFMLSPRDAFNQFDLERSGKLSFNTFTSLVQRLSDLAREPVPAFPVIKDLFDIIDIRKDGVLDMREWLNTFKDAEKNTWEDSRQYEDVCKIIAKNRRMLIDMFEQVSRGGRCEYGKAKEVMGPILQDLPLGEEHWRKILGVAFRDNMVEYKTMLDIYKQRCTSAQLHPR</sequence>
<reference evidence="5 6" key="1">
    <citation type="submission" date="2016-11" db="EMBL/GenBank/DDBJ databases">
        <title>The macronuclear genome of Stentor coeruleus: a giant cell with tiny introns.</title>
        <authorList>
            <person name="Slabodnick M."/>
            <person name="Ruby J.G."/>
            <person name="Reiff S.B."/>
            <person name="Swart E.C."/>
            <person name="Gosai S."/>
            <person name="Prabakaran S."/>
            <person name="Witkowska E."/>
            <person name="Larue G.E."/>
            <person name="Fisher S."/>
            <person name="Freeman R.M."/>
            <person name="Gunawardena J."/>
            <person name="Chu W."/>
            <person name="Stover N.A."/>
            <person name="Gregory B.D."/>
            <person name="Nowacki M."/>
            <person name="Derisi J."/>
            <person name="Roy S.W."/>
            <person name="Marshall W.F."/>
            <person name="Sood P."/>
        </authorList>
    </citation>
    <scope>NUCLEOTIDE SEQUENCE [LARGE SCALE GENOMIC DNA]</scope>
    <source>
        <strain evidence="5">WM001</strain>
    </source>
</reference>
<dbReference type="EMBL" id="MPUH01000435">
    <property type="protein sequence ID" value="OMJ80185.1"/>
    <property type="molecule type" value="Genomic_DNA"/>
</dbReference>
<evidence type="ECO:0000313" key="5">
    <source>
        <dbReference type="EMBL" id="OMJ80185.1"/>
    </source>
</evidence>
<feature type="domain" description="EF-hand" evidence="4">
    <location>
        <begin position="1218"/>
        <end position="1253"/>
    </location>
</feature>
<feature type="domain" description="EF-hand" evidence="4">
    <location>
        <begin position="793"/>
        <end position="828"/>
    </location>
</feature>
<feature type="domain" description="EF-hand" evidence="4">
    <location>
        <begin position="1183"/>
        <end position="1212"/>
    </location>
</feature>
<keyword evidence="6" id="KW-1185">Reference proteome</keyword>
<dbReference type="SUPFAM" id="SSF47473">
    <property type="entry name" value="EF-hand"/>
    <property type="match status" value="6"/>
</dbReference>
<dbReference type="Proteomes" id="UP000187209">
    <property type="component" value="Unassembled WGS sequence"/>
</dbReference>
<dbReference type="PROSITE" id="PS50222">
    <property type="entry name" value="EF_HAND_2"/>
    <property type="match status" value="8"/>
</dbReference>
<dbReference type="CDD" id="cd00051">
    <property type="entry name" value="EFh"/>
    <property type="match status" value="1"/>
</dbReference>